<dbReference type="AlphaFoldDB" id="A0A381UNL4"/>
<dbReference type="EMBL" id="UINC01006580">
    <property type="protein sequence ID" value="SVA28403.1"/>
    <property type="molecule type" value="Genomic_DNA"/>
</dbReference>
<name>A0A381UNL4_9ZZZZ</name>
<protein>
    <submittedName>
        <fullName evidence="1">Uncharacterized protein</fullName>
    </submittedName>
</protein>
<proteinExistence type="predicted"/>
<accession>A0A381UNL4</accession>
<sequence>MRSLLNSLNNGLVEIKFSSMNTGEQKSILCSLNEQYLKSHSTMNQDSNNDSILVYKPQTKDWEDIRLDSILDWAEITNE</sequence>
<evidence type="ECO:0000313" key="1">
    <source>
        <dbReference type="EMBL" id="SVA28403.1"/>
    </source>
</evidence>
<gene>
    <name evidence="1" type="ORF">METZ01_LOCUS81257</name>
</gene>
<organism evidence="1">
    <name type="scientific">marine metagenome</name>
    <dbReference type="NCBI Taxonomy" id="408172"/>
    <lineage>
        <taxon>unclassified sequences</taxon>
        <taxon>metagenomes</taxon>
        <taxon>ecological metagenomes</taxon>
    </lineage>
</organism>
<reference evidence="1" key="1">
    <citation type="submission" date="2018-05" db="EMBL/GenBank/DDBJ databases">
        <authorList>
            <person name="Lanie J.A."/>
            <person name="Ng W.-L."/>
            <person name="Kazmierczak K.M."/>
            <person name="Andrzejewski T.M."/>
            <person name="Davidsen T.M."/>
            <person name="Wayne K.J."/>
            <person name="Tettelin H."/>
            <person name="Glass J.I."/>
            <person name="Rusch D."/>
            <person name="Podicherti R."/>
            <person name="Tsui H.-C.T."/>
            <person name="Winkler M.E."/>
        </authorList>
    </citation>
    <scope>NUCLEOTIDE SEQUENCE</scope>
</reference>